<evidence type="ECO:0000256" key="9">
    <source>
        <dbReference type="RuleBase" id="RU000489"/>
    </source>
</evidence>
<evidence type="ECO:0000259" key="10">
    <source>
        <dbReference type="PROSITE" id="PS51910"/>
    </source>
</evidence>
<dbReference type="FunFam" id="3.10.50.10:FF:000009">
    <property type="entry name" value="CTS2p putative chitinase"/>
    <property type="match status" value="1"/>
</dbReference>
<keyword evidence="12" id="KW-1185">Reference proteome</keyword>
<dbReference type="OrthoDB" id="76388at2759"/>
<comment type="similarity">
    <text evidence="2">Belongs to the glycosyl hydrolase 18 family. Chitinase class V subfamily.</text>
</comment>
<evidence type="ECO:0000256" key="8">
    <source>
        <dbReference type="ARBA" id="ARBA00023326"/>
    </source>
</evidence>
<evidence type="ECO:0000313" key="12">
    <source>
        <dbReference type="Proteomes" id="UP000799438"/>
    </source>
</evidence>
<dbReference type="AlphaFoldDB" id="A0A6A6BTT1"/>
<dbReference type="SUPFAM" id="SSF51445">
    <property type="entry name" value="(Trans)glycosidases"/>
    <property type="match status" value="1"/>
</dbReference>
<keyword evidence="8" id="KW-0624">Polysaccharide degradation</keyword>
<evidence type="ECO:0000313" key="11">
    <source>
        <dbReference type="EMBL" id="KAF2146675.1"/>
    </source>
</evidence>
<evidence type="ECO:0000256" key="2">
    <source>
        <dbReference type="ARBA" id="ARBA00008682"/>
    </source>
</evidence>
<keyword evidence="6" id="KW-0119">Carbohydrate metabolism</keyword>
<dbReference type="GO" id="GO:0008843">
    <property type="term" value="F:endochitinase activity"/>
    <property type="evidence" value="ECO:0007669"/>
    <property type="project" value="UniProtKB-EC"/>
</dbReference>
<reference evidence="11" key="1">
    <citation type="journal article" date="2020" name="Stud. Mycol.">
        <title>101 Dothideomycetes genomes: a test case for predicting lifestyles and emergence of pathogens.</title>
        <authorList>
            <person name="Haridas S."/>
            <person name="Albert R."/>
            <person name="Binder M."/>
            <person name="Bloem J."/>
            <person name="Labutti K."/>
            <person name="Salamov A."/>
            <person name="Andreopoulos B."/>
            <person name="Baker S."/>
            <person name="Barry K."/>
            <person name="Bills G."/>
            <person name="Bluhm B."/>
            <person name="Cannon C."/>
            <person name="Castanera R."/>
            <person name="Culley D."/>
            <person name="Daum C."/>
            <person name="Ezra D."/>
            <person name="Gonzalez J."/>
            <person name="Henrissat B."/>
            <person name="Kuo A."/>
            <person name="Liang C."/>
            <person name="Lipzen A."/>
            <person name="Lutzoni F."/>
            <person name="Magnuson J."/>
            <person name="Mondo S."/>
            <person name="Nolan M."/>
            <person name="Ohm R."/>
            <person name="Pangilinan J."/>
            <person name="Park H.-J."/>
            <person name="Ramirez L."/>
            <person name="Alfaro M."/>
            <person name="Sun H."/>
            <person name="Tritt A."/>
            <person name="Yoshinaga Y."/>
            <person name="Zwiers L.-H."/>
            <person name="Turgeon B."/>
            <person name="Goodwin S."/>
            <person name="Spatafora J."/>
            <person name="Crous P."/>
            <person name="Grigoriev I."/>
        </authorList>
    </citation>
    <scope>NUCLEOTIDE SEQUENCE</scope>
    <source>
        <strain evidence="11">CBS 121167</strain>
    </source>
</reference>
<dbReference type="InterPro" id="IPR001223">
    <property type="entry name" value="Glyco_hydro18_cat"/>
</dbReference>
<comment type="catalytic activity">
    <reaction evidence="1">
        <text>Random endo-hydrolysis of N-acetyl-beta-D-glucosaminide (1-&gt;4)-beta-linkages in chitin and chitodextrins.</text>
        <dbReference type="EC" id="3.2.1.14"/>
    </reaction>
</comment>
<dbReference type="PROSITE" id="PS51910">
    <property type="entry name" value="GH18_2"/>
    <property type="match status" value="1"/>
</dbReference>
<feature type="domain" description="GH18" evidence="10">
    <location>
        <begin position="2"/>
        <end position="346"/>
    </location>
</feature>
<dbReference type="PANTHER" id="PTHR11177">
    <property type="entry name" value="CHITINASE"/>
    <property type="match status" value="1"/>
</dbReference>
<dbReference type="InterPro" id="IPR001579">
    <property type="entry name" value="Glyco_hydro_18_chit_AS"/>
</dbReference>
<organism evidence="11 12">
    <name type="scientific">Aplosporella prunicola CBS 121167</name>
    <dbReference type="NCBI Taxonomy" id="1176127"/>
    <lineage>
        <taxon>Eukaryota</taxon>
        <taxon>Fungi</taxon>
        <taxon>Dikarya</taxon>
        <taxon>Ascomycota</taxon>
        <taxon>Pezizomycotina</taxon>
        <taxon>Dothideomycetes</taxon>
        <taxon>Dothideomycetes incertae sedis</taxon>
        <taxon>Botryosphaeriales</taxon>
        <taxon>Aplosporellaceae</taxon>
        <taxon>Aplosporella</taxon>
    </lineage>
</organism>
<dbReference type="GeneID" id="54302159"/>
<sequence length="346" mass="38027">MFFNAVYYPNWHVYKQLPPSALNFDVISHAFYAFAHVKHDGTVHLSDEWADAQIDVDGTTGCLRSFAQLKEKYTILRVVLSVGGGGKGSEPFAHVAHHEETRHTFARTAKDLVTEYGLDGIDIDWEHPNSTQQGHDYVSLLQTLRTYMPAPIYTLTTALPAGQWALQHIPLARAAQHLDLINVMTYDFSGPWVPTAEHHAQLYAPRKPHSAHCGVSCQSAVSYFTSQGVSPKKLLLGVPAYGRSFLGAKGPGHSYRGHAGDEGTFLYKDLPRPGTKERVDDKTGAAYCVGGDGGFVSYDNAATVRQKAGFVKAEGLAGMFYWTGTGDDMDDKERSLVFNGYVGMHN</sequence>
<dbReference type="PANTHER" id="PTHR11177:SF228">
    <property type="entry name" value="CHITINASE"/>
    <property type="match status" value="1"/>
</dbReference>
<dbReference type="SUPFAM" id="SSF54556">
    <property type="entry name" value="Chitinase insertion domain"/>
    <property type="match status" value="1"/>
</dbReference>
<evidence type="ECO:0000256" key="1">
    <source>
        <dbReference type="ARBA" id="ARBA00000822"/>
    </source>
</evidence>
<dbReference type="InterPro" id="IPR029070">
    <property type="entry name" value="Chitinase_insertion_sf"/>
</dbReference>
<dbReference type="GO" id="GO:0006032">
    <property type="term" value="P:chitin catabolic process"/>
    <property type="evidence" value="ECO:0007669"/>
    <property type="project" value="UniProtKB-KW"/>
</dbReference>
<gene>
    <name evidence="11" type="ORF">K452DRAFT_323810</name>
</gene>
<dbReference type="EC" id="3.2.1.14" evidence="3"/>
<dbReference type="InterPro" id="IPR050314">
    <property type="entry name" value="Glycosyl_Hydrlase_18"/>
</dbReference>
<keyword evidence="5" id="KW-0146">Chitin degradation</keyword>
<evidence type="ECO:0000256" key="4">
    <source>
        <dbReference type="ARBA" id="ARBA00022801"/>
    </source>
</evidence>
<keyword evidence="4 9" id="KW-0378">Hydrolase</keyword>
<evidence type="ECO:0000256" key="7">
    <source>
        <dbReference type="ARBA" id="ARBA00023295"/>
    </source>
</evidence>
<dbReference type="EMBL" id="ML995475">
    <property type="protein sequence ID" value="KAF2146675.1"/>
    <property type="molecule type" value="Genomic_DNA"/>
</dbReference>
<dbReference type="GO" id="GO:0005576">
    <property type="term" value="C:extracellular region"/>
    <property type="evidence" value="ECO:0007669"/>
    <property type="project" value="TreeGrafter"/>
</dbReference>
<dbReference type="Proteomes" id="UP000799438">
    <property type="component" value="Unassembled WGS sequence"/>
</dbReference>
<evidence type="ECO:0000256" key="6">
    <source>
        <dbReference type="ARBA" id="ARBA00023277"/>
    </source>
</evidence>
<evidence type="ECO:0000256" key="3">
    <source>
        <dbReference type="ARBA" id="ARBA00012729"/>
    </source>
</evidence>
<dbReference type="Gene3D" id="3.20.20.80">
    <property type="entry name" value="Glycosidases"/>
    <property type="match status" value="1"/>
</dbReference>
<evidence type="ECO:0000256" key="5">
    <source>
        <dbReference type="ARBA" id="ARBA00023024"/>
    </source>
</evidence>
<dbReference type="GO" id="GO:0008061">
    <property type="term" value="F:chitin binding"/>
    <property type="evidence" value="ECO:0007669"/>
    <property type="project" value="InterPro"/>
</dbReference>
<dbReference type="SMART" id="SM00636">
    <property type="entry name" value="Glyco_18"/>
    <property type="match status" value="1"/>
</dbReference>
<proteinExistence type="inferred from homology"/>
<dbReference type="Gene3D" id="3.10.50.10">
    <property type="match status" value="1"/>
</dbReference>
<name>A0A6A6BTT1_9PEZI</name>
<dbReference type="InterPro" id="IPR011583">
    <property type="entry name" value="Chitinase_II/V-like_cat"/>
</dbReference>
<protein>
    <recommendedName>
        <fullName evidence="3">chitinase</fullName>
        <ecNumber evidence="3">3.2.1.14</ecNumber>
    </recommendedName>
</protein>
<keyword evidence="7 9" id="KW-0326">Glycosidase</keyword>
<dbReference type="GO" id="GO:0000272">
    <property type="term" value="P:polysaccharide catabolic process"/>
    <property type="evidence" value="ECO:0007669"/>
    <property type="project" value="UniProtKB-KW"/>
</dbReference>
<dbReference type="InterPro" id="IPR017853">
    <property type="entry name" value="GH"/>
</dbReference>
<accession>A0A6A6BTT1</accession>
<dbReference type="Pfam" id="PF00704">
    <property type="entry name" value="Glyco_hydro_18"/>
    <property type="match status" value="1"/>
</dbReference>
<dbReference type="PROSITE" id="PS01095">
    <property type="entry name" value="GH18_1"/>
    <property type="match status" value="1"/>
</dbReference>
<dbReference type="RefSeq" id="XP_033402384.1">
    <property type="nucleotide sequence ID" value="XM_033544663.1"/>
</dbReference>